<dbReference type="Gene3D" id="3.60.15.10">
    <property type="entry name" value="Ribonuclease Z/Hydroxyacylglutathione hydrolase-like"/>
    <property type="match status" value="1"/>
</dbReference>
<dbReference type="GO" id="GO:0016787">
    <property type="term" value="F:hydrolase activity"/>
    <property type="evidence" value="ECO:0007669"/>
    <property type="project" value="UniProtKB-KW"/>
</dbReference>
<evidence type="ECO:0000256" key="3">
    <source>
        <dbReference type="ARBA" id="ARBA00022801"/>
    </source>
</evidence>
<dbReference type="InterPro" id="IPR001279">
    <property type="entry name" value="Metallo-B-lactamas"/>
</dbReference>
<dbReference type="GO" id="GO:0046872">
    <property type="term" value="F:metal ion binding"/>
    <property type="evidence" value="ECO:0007669"/>
    <property type="project" value="UniProtKB-KW"/>
</dbReference>
<dbReference type="Proteomes" id="UP000295727">
    <property type="component" value="Chromosome 2"/>
</dbReference>
<gene>
    <name evidence="6" type="ORF">E1956_15835</name>
</gene>
<dbReference type="Pfam" id="PF00753">
    <property type="entry name" value="Lactamase_B"/>
    <property type="match status" value="1"/>
</dbReference>
<keyword evidence="3 6" id="KW-0378">Hydrolase</keyword>
<evidence type="ECO:0000256" key="4">
    <source>
        <dbReference type="ARBA" id="ARBA00022833"/>
    </source>
</evidence>
<evidence type="ECO:0000256" key="1">
    <source>
        <dbReference type="ARBA" id="ARBA00007749"/>
    </source>
</evidence>
<dbReference type="AlphaFoldDB" id="A0A4P7CVJ6"/>
<keyword evidence="7" id="KW-1185">Reference proteome</keyword>
<dbReference type="InterPro" id="IPR051013">
    <property type="entry name" value="MBL_superfamily_lactonases"/>
</dbReference>
<dbReference type="SUPFAM" id="SSF56281">
    <property type="entry name" value="Metallo-hydrolase/oxidoreductase"/>
    <property type="match status" value="1"/>
</dbReference>
<reference evidence="6 7" key="1">
    <citation type="submission" date="2019-03" db="EMBL/GenBank/DDBJ databases">
        <title>Paraburkholderia sp. 7MH5, isolated from subtropical forest soil.</title>
        <authorList>
            <person name="Gao Z.-H."/>
            <person name="Qiu L.-H."/>
        </authorList>
    </citation>
    <scope>NUCLEOTIDE SEQUENCE [LARGE SCALE GENOMIC DNA]</scope>
    <source>
        <strain evidence="6 7">7MH5</strain>
    </source>
</reference>
<comment type="similarity">
    <text evidence="1">Belongs to the metallo-beta-lactamase superfamily.</text>
</comment>
<name>A0A4P7CVJ6_9BURK</name>
<protein>
    <submittedName>
        <fullName evidence="6">MBL fold metallo-hydrolase</fullName>
    </submittedName>
</protein>
<evidence type="ECO:0000313" key="7">
    <source>
        <dbReference type="Proteomes" id="UP000295727"/>
    </source>
</evidence>
<dbReference type="OrthoDB" id="5443440at2"/>
<organism evidence="6 7">
    <name type="scientific">Paraburkholderia pallida</name>
    <dbReference type="NCBI Taxonomy" id="2547399"/>
    <lineage>
        <taxon>Bacteria</taxon>
        <taxon>Pseudomonadati</taxon>
        <taxon>Pseudomonadota</taxon>
        <taxon>Betaproteobacteria</taxon>
        <taxon>Burkholderiales</taxon>
        <taxon>Burkholderiaceae</taxon>
        <taxon>Paraburkholderia</taxon>
    </lineage>
</organism>
<dbReference type="PANTHER" id="PTHR42978:SF6">
    <property type="entry name" value="QUORUM-QUENCHING LACTONASE YTNP-RELATED"/>
    <property type="match status" value="1"/>
</dbReference>
<sequence length="344" mass="37494">MRRRRRLASWSAVLELDCNVTSEVRMTEATTVSRSLAAEANCAGEAAFFRFRLGALSCVSLSDGYVTTPAQMAAPEIPPDELRTFLSACGESPDVIDTPISCLLVRLPEPRMTVLVDAGIGRVPGPDGHAIPTAGRLLRSFADAGIAPAEVDAVLVSHIHPDHIGGLFDDDGQPAFPNATYYVSNEELAFWSRPDLDGCLMPDFMKADVAQVAQRFIALAAHRMIRFAAGDTLPGGIETVLLPGHTPGQVGFRFRSQGQAMFYTADAAGHPFISIRHEDWRFSFDSDPALAIETRRKLVAHLLQERCFHFTPHFPWPGVGRTLDEGGERIWKPGLQLHDAHGAA</sequence>
<keyword evidence="4" id="KW-0862">Zinc</keyword>
<proteinExistence type="inferred from homology"/>
<dbReference type="SMART" id="SM00849">
    <property type="entry name" value="Lactamase_B"/>
    <property type="match status" value="1"/>
</dbReference>
<evidence type="ECO:0000256" key="2">
    <source>
        <dbReference type="ARBA" id="ARBA00022723"/>
    </source>
</evidence>
<accession>A0A4P7CVJ6</accession>
<dbReference type="InterPro" id="IPR036866">
    <property type="entry name" value="RibonucZ/Hydroxyglut_hydro"/>
</dbReference>
<feature type="domain" description="Metallo-beta-lactamase" evidence="5">
    <location>
        <begin position="99"/>
        <end position="302"/>
    </location>
</feature>
<dbReference type="PANTHER" id="PTHR42978">
    <property type="entry name" value="QUORUM-QUENCHING LACTONASE YTNP-RELATED-RELATED"/>
    <property type="match status" value="1"/>
</dbReference>
<dbReference type="CDD" id="cd07720">
    <property type="entry name" value="OPHC2-like_MBL-fold"/>
    <property type="match status" value="1"/>
</dbReference>
<evidence type="ECO:0000259" key="5">
    <source>
        <dbReference type="SMART" id="SM00849"/>
    </source>
</evidence>
<keyword evidence="2" id="KW-0479">Metal-binding</keyword>
<dbReference type="KEGG" id="ppai:E1956_15835"/>
<evidence type="ECO:0000313" key="6">
    <source>
        <dbReference type="EMBL" id="QBQ98746.1"/>
    </source>
</evidence>
<dbReference type="EMBL" id="CP038149">
    <property type="protein sequence ID" value="QBQ98746.1"/>
    <property type="molecule type" value="Genomic_DNA"/>
</dbReference>